<name>A0AAN6MFN7_9PEZI</name>
<evidence type="ECO:0000256" key="1">
    <source>
        <dbReference type="SAM" id="SignalP"/>
    </source>
</evidence>
<keyword evidence="1" id="KW-0732">Signal</keyword>
<feature type="signal peptide" evidence="1">
    <location>
        <begin position="1"/>
        <end position="18"/>
    </location>
</feature>
<keyword evidence="3" id="KW-1185">Reference proteome</keyword>
<protein>
    <submittedName>
        <fullName evidence="2">Uncharacterized protein</fullName>
    </submittedName>
</protein>
<dbReference type="EMBL" id="MU855718">
    <property type="protein sequence ID" value="KAK3899980.1"/>
    <property type="molecule type" value="Genomic_DNA"/>
</dbReference>
<evidence type="ECO:0000313" key="3">
    <source>
        <dbReference type="Proteomes" id="UP001303889"/>
    </source>
</evidence>
<accession>A0AAN6MFN7</accession>
<reference evidence="2" key="1">
    <citation type="journal article" date="2023" name="Mol. Phylogenet. Evol.">
        <title>Genome-scale phylogeny and comparative genomics of the fungal order Sordariales.</title>
        <authorList>
            <person name="Hensen N."/>
            <person name="Bonometti L."/>
            <person name="Westerberg I."/>
            <person name="Brannstrom I.O."/>
            <person name="Guillou S."/>
            <person name="Cros-Aarteil S."/>
            <person name="Calhoun S."/>
            <person name="Haridas S."/>
            <person name="Kuo A."/>
            <person name="Mondo S."/>
            <person name="Pangilinan J."/>
            <person name="Riley R."/>
            <person name="LaButti K."/>
            <person name="Andreopoulos B."/>
            <person name="Lipzen A."/>
            <person name="Chen C."/>
            <person name="Yan M."/>
            <person name="Daum C."/>
            <person name="Ng V."/>
            <person name="Clum A."/>
            <person name="Steindorff A."/>
            <person name="Ohm R.A."/>
            <person name="Martin F."/>
            <person name="Silar P."/>
            <person name="Natvig D.O."/>
            <person name="Lalanne C."/>
            <person name="Gautier V."/>
            <person name="Ament-Velasquez S.L."/>
            <person name="Kruys A."/>
            <person name="Hutchinson M.I."/>
            <person name="Powell A.J."/>
            <person name="Barry K."/>
            <person name="Miller A.N."/>
            <person name="Grigoriev I.V."/>
            <person name="Debuchy R."/>
            <person name="Gladieux P."/>
            <person name="Hiltunen Thoren M."/>
            <person name="Johannesson H."/>
        </authorList>
    </citation>
    <scope>NUCLEOTIDE SEQUENCE</scope>
    <source>
        <strain evidence="2">CBS 103.79</strain>
    </source>
</reference>
<dbReference type="Proteomes" id="UP001303889">
    <property type="component" value="Unassembled WGS sequence"/>
</dbReference>
<evidence type="ECO:0000313" key="2">
    <source>
        <dbReference type="EMBL" id="KAK3899980.1"/>
    </source>
</evidence>
<reference evidence="2" key="2">
    <citation type="submission" date="2023-05" db="EMBL/GenBank/DDBJ databases">
        <authorList>
            <consortium name="Lawrence Berkeley National Laboratory"/>
            <person name="Steindorff A."/>
            <person name="Hensen N."/>
            <person name="Bonometti L."/>
            <person name="Westerberg I."/>
            <person name="Brannstrom I.O."/>
            <person name="Guillou S."/>
            <person name="Cros-Aarteil S."/>
            <person name="Calhoun S."/>
            <person name="Haridas S."/>
            <person name="Kuo A."/>
            <person name="Mondo S."/>
            <person name="Pangilinan J."/>
            <person name="Riley R."/>
            <person name="Labutti K."/>
            <person name="Andreopoulos B."/>
            <person name="Lipzen A."/>
            <person name="Chen C."/>
            <person name="Yanf M."/>
            <person name="Daum C."/>
            <person name="Ng V."/>
            <person name="Clum A."/>
            <person name="Ohm R."/>
            <person name="Martin F."/>
            <person name="Silar P."/>
            <person name="Natvig D."/>
            <person name="Lalanne C."/>
            <person name="Gautier V."/>
            <person name="Ament-Velasquez S.L."/>
            <person name="Kruys A."/>
            <person name="Hutchinson M.I."/>
            <person name="Powell A.J."/>
            <person name="Barry K."/>
            <person name="Miller A.N."/>
            <person name="Grigoriev I.V."/>
            <person name="Debuchy R."/>
            <person name="Gladieux P."/>
            <person name="Thoren M.H."/>
            <person name="Johannesson H."/>
        </authorList>
    </citation>
    <scope>NUCLEOTIDE SEQUENCE</scope>
    <source>
        <strain evidence="2">CBS 103.79</strain>
    </source>
</reference>
<organism evidence="2 3">
    <name type="scientific">Staphylotrichum tortipilum</name>
    <dbReference type="NCBI Taxonomy" id="2831512"/>
    <lineage>
        <taxon>Eukaryota</taxon>
        <taxon>Fungi</taxon>
        <taxon>Dikarya</taxon>
        <taxon>Ascomycota</taxon>
        <taxon>Pezizomycotina</taxon>
        <taxon>Sordariomycetes</taxon>
        <taxon>Sordariomycetidae</taxon>
        <taxon>Sordariales</taxon>
        <taxon>Chaetomiaceae</taxon>
        <taxon>Staphylotrichum</taxon>
    </lineage>
</organism>
<proteinExistence type="predicted"/>
<comment type="caution">
    <text evidence="2">The sequence shown here is derived from an EMBL/GenBank/DDBJ whole genome shotgun (WGS) entry which is preliminary data.</text>
</comment>
<feature type="chain" id="PRO_5042937477" evidence="1">
    <location>
        <begin position="19"/>
        <end position="419"/>
    </location>
</feature>
<sequence>MPLTLFALVASFASAASAASVPALGGAQPAKRWDTSICDASTAGVPIPDSNTFNLSLEGGRQDVCWGLCVGDPATCTPQSQICFTFAGRTLTFDYQPVPGFTYTEAGIWLGLSAPSGTPAAQFTTGNGYCVLSADESTVHCAVPYDKITPNPDVLAGMCPNGDREGLVLYLTTTAKLTSPATGLLPAAGRLSCTDYPTCASHSPFWALSYRCTKCPPPSTPPPPPACATNVCFSTQFNSQPIPAGATVWLSAAFKPKFGTTAGSTATVGFVNTRVLINGLPVSPAPPHSFISLDASLQTCSVAALTPSNTWQTTAPLPGSGNTFFSAVGIPVPAGSSWAKAKVSWCGDIVAPGQIAVQIAAAVYNPACEMGVANPEACETHTGYHAGVPTGCLGGLVAGGTGGGGSNWSGSLSSTFTAC</sequence>
<gene>
    <name evidence="2" type="ORF">C8A05DRAFT_36395</name>
</gene>
<dbReference type="AlphaFoldDB" id="A0AAN6MFN7"/>